<dbReference type="InterPro" id="IPR036638">
    <property type="entry name" value="HLH_DNA-bd_sf"/>
</dbReference>
<keyword evidence="6" id="KW-0539">Nucleus</keyword>
<evidence type="ECO:0000313" key="11">
    <source>
        <dbReference type="RefSeq" id="XP_028141921.1"/>
    </source>
</evidence>
<keyword evidence="10" id="KW-1185">Reference proteome</keyword>
<dbReference type="GO" id="GO:0016607">
    <property type="term" value="C:nuclear speck"/>
    <property type="evidence" value="ECO:0007669"/>
    <property type="project" value="UniProtKB-SubCell"/>
</dbReference>
<evidence type="ECO:0000256" key="2">
    <source>
        <dbReference type="ARBA" id="ARBA00004496"/>
    </source>
</evidence>
<evidence type="ECO:0000256" key="4">
    <source>
        <dbReference type="ARBA" id="ARBA00023125"/>
    </source>
</evidence>
<dbReference type="RefSeq" id="XP_028141921.1">
    <property type="nucleotide sequence ID" value="XM_028286120.1"/>
</dbReference>
<dbReference type="InterPro" id="IPR032660">
    <property type="entry name" value="ATOH8_bHLH"/>
</dbReference>
<dbReference type="EnsemblMetazoa" id="XM_028286120.2">
    <property type="protein sequence ID" value="XP_028141921.1"/>
    <property type="gene ID" value="LOC114335829"/>
</dbReference>
<dbReference type="Pfam" id="PF00010">
    <property type="entry name" value="HLH"/>
    <property type="match status" value="1"/>
</dbReference>
<dbReference type="OrthoDB" id="10001938at2759"/>
<dbReference type="GO" id="GO:0005737">
    <property type="term" value="C:cytoplasm"/>
    <property type="evidence" value="ECO:0007669"/>
    <property type="project" value="UniProtKB-SubCell"/>
</dbReference>
<dbReference type="GO" id="GO:0046983">
    <property type="term" value="F:protein dimerization activity"/>
    <property type="evidence" value="ECO:0007669"/>
    <property type="project" value="InterPro"/>
</dbReference>
<reference evidence="9" key="2">
    <citation type="submission" date="2025-05" db="UniProtKB">
        <authorList>
            <consortium name="EnsemblMetazoa"/>
        </authorList>
    </citation>
    <scope>IDENTIFICATION</scope>
</reference>
<dbReference type="AlphaFoldDB" id="A0A6P7FZF1"/>
<dbReference type="SUPFAM" id="SSF47459">
    <property type="entry name" value="HLH, helix-loop-helix DNA-binding domain"/>
    <property type="match status" value="1"/>
</dbReference>
<dbReference type="FunCoup" id="A0A6P7FZF1">
    <property type="interactions" value="90"/>
</dbReference>
<evidence type="ECO:0000256" key="5">
    <source>
        <dbReference type="ARBA" id="ARBA00023163"/>
    </source>
</evidence>
<dbReference type="InterPro" id="IPR011598">
    <property type="entry name" value="bHLH_dom"/>
</dbReference>
<dbReference type="Gene3D" id="4.10.280.10">
    <property type="entry name" value="Helix-loop-helix DNA-binding domain"/>
    <property type="match status" value="1"/>
</dbReference>
<comment type="subcellular location">
    <subcellularLocation>
        <location evidence="2">Cytoplasm</location>
    </subcellularLocation>
    <subcellularLocation>
        <location evidence="1">Nucleus speckle</location>
    </subcellularLocation>
</comment>
<name>A0A6P7FZF1_DIAVI</name>
<dbReference type="SMART" id="SM00353">
    <property type="entry name" value="HLH"/>
    <property type="match status" value="1"/>
</dbReference>
<dbReference type="PANTHER" id="PTHR19290">
    <property type="entry name" value="BASIC HELIX-LOOP-HELIX PROTEIN NEUROGENIN-RELATED"/>
    <property type="match status" value="1"/>
</dbReference>
<evidence type="ECO:0000313" key="9">
    <source>
        <dbReference type="EnsemblMetazoa" id="XP_028141921.1"/>
    </source>
</evidence>
<dbReference type="InParanoid" id="A0A6P7FZF1"/>
<evidence type="ECO:0000256" key="7">
    <source>
        <dbReference type="SAM" id="MobiDB-lite"/>
    </source>
</evidence>
<keyword evidence="3" id="KW-0805">Transcription regulation</keyword>
<dbReference type="Proteomes" id="UP001652700">
    <property type="component" value="Unplaced"/>
</dbReference>
<dbReference type="PROSITE" id="PS50888">
    <property type="entry name" value="BHLH"/>
    <property type="match status" value="1"/>
</dbReference>
<dbReference type="FunFam" id="4.10.280.10:FF:000052">
    <property type="entry name" value="Protein atonal homolog 8"/>
    <property type="match status" value="1"/>
</dbReference>
<organism evidence="11">
    <name type="scientific">Diabrotica virgifera virgifera</name>
    <name type="common">western corn rootworm</name>
    <dbReference type="NCBI Taxonomy" id="50390"/>
    <lineage>
        <taxon>Eukaryota</taxon>
        <taxon>Metazoa</taxon>
        <taxon>Ecdysozoa</taxon>
        <taxon>Arthropoda</taxon>
        <taxon>Hexapoda</taxon>
        <taxon>Insecta</taxon>
        <taxon>Pterygota</taxon>
        <taxon>Neoptera</taxon>
        <taxon>Endopterygota</taxon>
        <taxon>Coleoptera</taxon>
        <taxon>Polyphaga</taxon>
        <taxon>Cucujiformia</taxon>
        <taxon>Chrysomeloidea</taxon>
        <taxon>Chrysomelidae</taxon>
        <taxon>Galerucinae</taxon>
        <taxon>Diabroticina</taxon>
        <taxon>Diabroticites</taxon>
        <taxon>Diabrotica</taxon>
    </lineage>
</organism>
<dbReference type="GO" id="GO:0003700">
    <property type="term" value="F:DNA-binding transcription factor activity"/>
    <property type="evidence" value="ECO:0007669"/>
    <property type="project" value="InterPro"/>
</dbReference>
<feature type="domain" description="BHLH" evidence="8">
    <location>
        <begin position="237"/>
        <end position="289"/>
    </location>
</feature>
<protein>
    <submittedName>
        <fullName evidence="11">Uncharacterized protein LOC114335829</fullName>
    </submittedName>
</protein>
<gene>
    <name evidence="11" type="primary">LOC114335829</name>
</gene>
<evidence type="ECO:0000259" key="8">
    <source>
        <dbReference type="PROSITE" id="PS50888"/>
    </source>
</evidence>
<evidence type="ECO:0000256" key="6">
    <source>
        <dbReference type="ARBA" id="ARBA00023242"/>
    </source>
</evidence>
<sequence length="329" mass="37814">MTNGDCFDLSINDLKMAVPSEDMGFCSSEDYLEHEIHSPTDSSEDSVEVKVSAISLSNKRKRIDPRKTPETFTGPLKKRMCLKVKAEINDSHPFRPWSPSPKKVEEPVTVKNETVVNIKKQEPISFQLPKIECQRRLEEKVEPKFAPYFRPPSPVNFYQQSEPVPLIKKREEVPNNEDIRVPIHPQIQSLSTAETERLILQSSELFPTLQSSIPGTSRKSSEMPRREQRNYKNMTRERRIEANARERTRVHTISAAFDTLRRSIPSFSHNQKLSKLSVLRIACSYIMTLSSIVNDESDESEPSTSECVDLVTRTIQREGKLRKKKDDND</sequence>
<dbReference type="PANTHER" id="PTHR19290:SF102">
    <property type="entry name" value="TRANSCRIPTION FACTOR ATOH8"/>
    <property type="match status" value="1"/>
</dbReference>
<feature type="compositionally biased region" description="Basic and acidic residues" evidence="7">
    <location>
        <begin position="219"/>
        <end position="229"/>
    </location>
</feature>
<dbReference type="CTD" id="45339"/>
<proteinExistence type="predicted"/>
<evidence type="ECO:0000256" key="1">
    <source>
        <dbReference type="ARBA" id="ARBA00004324"/>
    </source>
</evidence>
<keyword evidence="4" id="KW-0238">DNA-binding</keyword>
<dbReference type="InterPro" id="IPR050359">
    <property type="entry name" value="bHLH_transcription_factors"/>
</dbReference>
<evidence type="ECO:0000313" key="10">
    <source>
        <dbReference type="Proteomes" id="UP001652700"/>
    </source>
</evidence>
<dbReference type="KEGG" id="dvv:114335829"/>
<accession>A0A6P7FZF1</accession>
<dbReference type="GeneID" id="114335829"/>
<dbReference type="GO" id="GO:0070888">
    <property type="term" value="F:E-box binding"/>
    <property type="evidence" value="ECO:0007669"/>
    <property type="project" value="TreeGrafter"/>
</dbReference>
<evidence type="ECO:0000256" key="3">
    <source>
        <dbReference type="ARBA" id="ARBA00023015"/>
    </source>
</evidence>
<dbReference type="CDD" id="cd11421">
    <property type="entry name" value="bHLH_TS_ATOH8"/>
    <property type="match status" value="1"/>
</dbReference>
<keyword evidence="5" id="KW-0804">Transcription</keyword>
<feature type="region of interest" description="Disordered" evidence="7">
    <location>
        <begin position="210"/>
        <end position="229"/>
    </location>
</feature>
<dbReference type="GO" id="GO:0045944">
    <property type="term" value="P:positive regulation of transcription by RNA polymerase II"/>
    <property type="evidence" value="ECO:0007669"/>
    <property type="project" value="TreeGrafter"/>
</dbReference>
<dbReference type="GO" id="GO:0009653">
    <property type="term" value="P:anatomical structure morphogenesis"/>
    <property type="evidence" value="ECO:0007669"/>
    <property type="project" value="TreeGrafter"/>
</dbReference>
<reference evidence="11" key="1">
    <citation type="submission" date="2025-04" db="UniProtKB">
        <authorList>
            <consortium name="RefSeq"/>
        </authorList>
    </citation>
    <scope>IDENTIFICATION</scope>
    <source>
        <tissue evidence="11">Whole insect</tissue>
    </source>
</reference>